<proteinExistence type="predicted"/>
<evidence type="ECO:0000256" key="5">
    <source>
        <dbReference type="ARBA" id="ARBA00023242"/>
    </source>
</evidence>
<dbReference type="GO" id="GO:0005634">
    <property type="term" value="C:nucleus"/>
    <property type="evidence" value="ECO:0007669"/>
    <property type="project" value="UniProtKB-SubCell"/>
</dbReference>
<evidence type="ECO:0000256" key="2">
    <source>
        <dbReference type="ARBA" id="ARBA00022723"/>
    </source>
</evidence>
<feature type="compositionally biased region" description="Low complexity" evidence="7">
    <location>
        <begin position="73"/>
        <end position="94"/>
    </location>
</feature>
<feature type="region of interest" description="Disordered" evidence="7">
    <location>
        <begin position="763"/>
        <end position="795"/>
    </location>
</feature>
<gene>
    <name evidence="9" type="ORF">DAPK24_043670</name>
</gene>
<feature type="compositionally biased region" description="Basic and acidic residues" evidence="7">
    <location>
        <begin position="776"/>
        <end position="795"/>
    </location>
</feature>
<dbReference type="GO" id="GO:0045944">
    <property type="term" value="P:positive regulation of transcription by RNA polymerase II"/>
    <property type="evidence" value="ECO:0007669"/>
    <property type="project" value="TreeGrafter"/>
</dbReference>
<dbReference type="PROSITE" id="PS50114">
    <property type="entry name" value="GATA_ZN_FINGER_2"/>
    <property type="match status" value="1"/>
</dbReference>
<comment type="caution">
    <text evidence="9">The sequence shown here is derived from an EMBL/GenBank/DDBJ whole genome shotgun (WGS) entry which is preliminary data.</text>
</comment>
<dbReference type="SUPFAM" id="SSF57716">
    <property type="entry name" value="Glucocorticoid receptor-like (DNA-binding domain)"/>
    <property type="match status" value="1"/>
</dbReference>
<feature type="compositionally biased region" description="Low complexity" evidence="7">
    <location>
        <begin position="118"/>
        <end position="141"/>
    </location>
</feature>
<evidence type="ECO:0000256" key="4">
    <source>
        <dbReference type="ARBA" id="ARBA00022833"/>
    </source>
</evidence>
<dbReference type="PANTHER" id="PTHR10071:SF281">
    <property type="entry name" value="BOX A-BINDING FACTOR-RELATED"/>
    <property type="match status" value="1"/>
</dbReference>
<evidence type="ECO:0000313" key="9">
    <source>
        <dbReference type="EMBL" id="GMM47769.1"/>
    </source>
</evidence>
<keyword evidence="5" id="KW-0539">Nucleus</keyword>
<dbReference type="Gene3D" id="3.30.50.10">
    <property type="entry name" value="Erythroid Transcription Factor GATA-1, subunit A"/>
    <property type="match status" value="1"/>
</dbReference>
<dbReference type="GO" id="GO:0000122">
    <property type="term" value="P:negative regulation of transcription by RNA polymerase II"/>
    <property type="evidence" value="ECO:0007669"/>
    <property type="project" value="TreeGrafter"/>
</dbReference>
<feature type="compositionally biased region" description="Low complexity" evidence="7">
    <location>
        <begin position="150"/>
        <end position="172"/>
    </location>
</feature>
<feature type="region of interest" description="Disordered" evidence="7">
    <location>
        <begin position="73"/>
        <end position="211"/>
    </location>
</feature>
<dbReference type="InterPro" id="IPR039355">
    <property type="entry name" value="Transcription_factor_GATA"/>
</dbReference>
<evidence type="ECO:0000256" key="6">
    <source>
        <dbReference type="PROSITE-ProRule" id="PRU00094"/>
    </source>
</evidence>
<dbReference type="AlphaFoldDB" id="A0AAV5R873"/>
<feature type="compositionally biased region" description="Polar residues" evidence="7">
    <location>
        <begin position="197"/>
        <end position="211"/>
    </location>
</feature>
<feature type="compositionally biased region" description="Low complexity" evidence="7">
    <location>
        <begin position="326"/>
        <end position="350"/>
    </location>
</feature>
<feature type="region of interest" description="Disordered" evidence="7">
    <location>
        <begin position="255"/>
        <end position="309"/>
    </location>
</feature>
<dbReference type="InterPro" id="IPR013088">
    <property type="entry name" value="Znf_NHR/GATA"/>
</dbReference>
<feature type="domain" description="GATA-type" evidence="8">
    <location>
        <begin position="213"/>
        <end position="260"/>
    </location>
</feature>
<dbReference type="Proteomes" id="UP001378960">
    <property type="component" value="Unassembled WGS sequence"/>
</dbReference>
<dbReference type="InterPro" id="IPR000679">
    <property type="entry name" value="Znf_GATA"/>
</dbReference>
<sequence>MAMADNISEQNRNMSPLSINPLNNTSSVVVNNLHAALQPLSNQSSTIISPNNLSNNLSNSSKILNQNINNKNTISNQQQSSNNTTTTTNTTSTNHFPLPTPLSNPSLNHPMSNPITHSNIPLSTTTNPNPTSNNTPLSSTIQQHSKSESNIDINDNNNKNNTNNNNSIPGNNSDDDENSKKDLDHIVPNAKTTTTTQSNGSITTKQNMTTPTCKNCKTQTTPLWRRDETGQVLCNACGLFLKLHGRPRPISLKSDVIKSRNRVKHNNKSSPNTPELKAKDSNGIPNSSIHSLNNSSFNNNTNNANNANLNLNNKISTKFLPKQYKPSSNTINGSPTSNNINNINNNTPSTKGKGKKYSKLDSKDSNKLQQSLNSINSKIPKQKLDSNSTLSINNLTSPSLLPLLPRSGQQNTIVNKYSTNNSWLNKSQVHGHIQGPNIQSLHYPSSTPTHFVSDLNRITSPLLLATTTPPKLNVTPTQSQSSERSSSKNGNGNLNRDAVLNAAGALEILSQTASNKISNNVNSTTNTGSNPTSNSTSNSNSNTNSNCKNNNDFIPGIRLNSPNVTPLSKPMFNNDNKLLPINSRQQNESVETKVKSEPIHLHNILTPNNESENNNTINTDQNNESRQLTETSLPPIKSFTSPLLSGQINTQQVQQQVQQQIQQQENHFVTSNQHSISSLQQNTLPSLKNLPGISNVIYNSESNNNNSNNNIQEENERLRTRNNELELVNELYKTRIAELEQLDKKKSLIIEEYEERFKNINNTNDISNLNLNNSNSEKRNAPNDDSMNKRVKVEN</sequence>
<dbReference type="PRINTS" id="PR00619">
    <property type="entry name" value="GATAZNFINGER"/>
</dbReference>
<dbReference type="SMART" id="SM00401">
    <property type="entry name" value="ZnF_GATA"/>
    <property type="match status" value="1"/>
</dbReference>
<keyword evidence="3 6" id="KW-0863">Zinc-finger</keyword>
<evidence type="ECO:0000256" key="3">
    <source>
        <dbReference type="ARBA" id="ARBA00022771"/>
    </source>
</evidence>
<protein>
    <submittedName>
        <fullName evidence="9">Gzf3 protein</fullName>
    </submittedName>
</protein>
<dbReference type="InterPro" id="IPR056998">
    <property type="entry name" value="Asd-4/GZF3_helical"/>
</dbReference>
<feature type="compositionally biased region" description="Low complexity" evidence="7">
    <location>
        <begin position="101"/>
        <end position="110"/>
    </location>
</feature>
<accession>A0AAV5R873</accession>
<dbReference type="FunFam" id="3.30.50.10:FF:000007">
    <property type="entry name" value="Nitrogen regulatory AreA, N-terminal"/>
    <property type="match status" value="1"/>
</dbReference>
<feature type="compositionally biased region" description="Polar residues" evidence="7">
    <location>
        <begin position="560"/>
        <end position="588"/>
    </location>
</feature>
<evidence type="ECO:0000259" key="8">
    <source>
        <dbReference type="PROSITE" id="PS50114"/>
    </source>
</evidence>
<name>A0AAV5R873_PICKL</name>
<feature type="compositionally biased region" description="Low complexity" evidence="7">
    <location>
        <begin position="763"/>
        <end position="775"/>
    </location>
</feature>
<feature type="region of interest" description="Disordered" evidence="7">
    <location>
        <begin position="606"/>
        <end position="627"/>
    </location>
</feature>
<dbReference type="GO" id="GO:0000978">
    <property type="term" value="F:RNA polymerase II cis-regulatory region sequence-specific DNA binding"/>
    <property type="evidence" value="ECO:0007669"/>
    <property type="project" value="TreeGrafter"/>
</dbReference>
<evidence type="ECO:0000313" key="10">
    <source>
        <dbReference type="Proteomes" id="UP001378960"/>
    </source>
</evidence>
<keyword evidence="10" id="KW-1185">Reference proteome</keyword>
<reference evidence="9 10" key="1">
    <citation type="journal article" date="2023" name="Elife">
        <title>Identification of key yeast species and microbe-microbe interactions impacting larval growth of Drosophila in the wild.</title>
        <authorList>
            <person name="Mure A."/>
            <person name="Sugiura Y."/>
            <person name="Maeda R."/>
            <person name="Honda K."/>
            <person name="Sakurai N."/>
            <person name="Takahashi Y."/>
            <person name="Watada M."/>
            <person name="Katoh T."/>
            <person name="Gotoh A."/>
            <person name="Gotoh Y."/>
            <person name="Taniguchi I."/>
            <person name="Nakamura K."/>
            <person name="Hayashi T."/>
            <person name="Katayama T."/>
            <person name="Uemura T."/>
            <person name="Hattori Y."/>
        </authorList>
    </citation>
    <scope>NUCLEOTIDE SEQUENCE [LARGE SCALE GENOMIC DNA]</scope>
    <source>
        <strain evidence="9 10">PK-24</strain>
    </source>
</reference>
<evidence type="ECO:0000256" key="1">
    <source>
        <dbReference type="ARBA" id="ARBA00004123"/>
    </source>
</evidence>
<feature type="compositionally biased region" description="Low complexity" evidence="7">
    <location>
        <begin position="606"/>
        <end position="622"/>
    </location>
</feature>
<feature type="compositionally biased region" description="Low complexity" evidence="7">
    <location>
        <begin position="286"/>
        <end position="309"/>
    </location>
</feature>
<dbReference type="GO" id="GO:0000981">
    <property type="term" value="F:DNA-binding transcription factor activity, RNA polymerase II-specific"/>
    <property type="evidence" value="ECO:0007669"/>
    <property type="project" value="TreeGrafter"/>
</dbReference>
<feature type="region of interest" description="Disordered" evidence="7">
    <location>
        <begin position="517"/>
        <end position="588"/>
    </location>
</feature>
<dbReference type="GO" id="GO:0008270">
    <property type="term" value="F:zinc ion binding"/>
    <property type="evidence" value="ECO:0007669"/>
    <property type="project" value="UniProtKB-KW"/>
</dbReference>
<dbReference type="Pfam" id="PF25026">
    <property type="entry name" value="Asd-4"/>
    <property type="match status" value="1"/>
</dbReference>
<keyword evidence="4" id="KW-0862">Zinc</keyword>
<feature type="region of interest" description="Disordered" evidence="7">
    <location>
        <begin position="464"/>
        <end position="496"/>
    </location>
</feature>
<comment type="subcellular location">
    <subcellularLocation>
        <location evidence="1">Nucleus</location>
    </subcellularLocation>
</comment>
<feature type="compositionally biased region" description="Low complexity" evidence="7">
    <location>
        <begin position="517"/>
        <end position="551"/>
    </location>
</feature>
<dbReference type="PANTHER" id="PTHR10071">
    <property type="entry name" value="TRANSCRIPTION FACTOR GATA FAMILY MEMBER"/>
    <property type="match status" value="1"/>
</dbReference>
<feature type="region of interest" description="Disordered" evidence="7">
    <location>
        <begin position="322"/>
        <end position="367"/>
    </location>
</feature>
<dbReference type="EMBL" id="BTGB01000009">
    <property type="protein sequence ID" value="GMM47769.1"/>
    <property type="molecule type" value="Genomic_DNA"/>
</dbReference>
<evidence type="ECO:0000256" key="7">
    <source>
        <dbReference type="SAM" id="MobiDB-lite"/>
    </source>
</evidence>
<organism evidence="9 10">
    <name type="scientific">Pichia kluyveri</name>
    <name type="common">Yeast</name>
    <dbReference type="NCBI Taxonomy" id="36015"/>
    <lineage>
        <taxon>Eukaryota</taxon>
        <taxon>Fungi</taxon>
        <taxon>Dikarya</taxon>
        <taxon>Ascomycota</taxon>
        <taxon>Saccharomycotina</taxon>
        <taxon>Pichiomycetes</taxon>
        <taxon>Pichiales</taxon>
        <taxon>Pichiaceae</taxon>
        <taxon>Pichia</taxon>
    </lineage>
</organism>
<dbReference type="CDD" id="cd00202">
    <property type="entry name" value="ZnF_GATA"/>
    <property type="match status" value="1"/>
</dbReference>
<dbReference type="Pfam" id="PF00320">
    <property type="entry name" value="GATA"/>
    <property type="match status" value="1"/>
</dbReference>
<keyword evidence="2" id="KW-0479">Metal-binding</keyword>
<dbReference type="PROSITE" id="PS00344">
    <property type="entry name" value="GATA_ZN_FINGER_1"/>
    <property type="match status" value="1"/>
</dbReference>